<sequence>MSEPKQNNAAATKPKQDAQKVTEAPELKQEVLDRVALCASVGEEIIPAVEAQKPTQKDSFYALLDGVSEGRVPIVYDGFEPSGRMHIAQGLMKAINVNKMTDAGCKFVFWIADWFALMNDKFGGDLEKIRKCGQYFIEVWKACGMDLSEDKVEFRWASEDIAEQAPEYWSRVLDILRQNTLNRLVRCSQIMGRGESDQLSVAQILYPSMQCSDVFFLKSDICQLGKDQRKVNMLARDYCTTIGRREKPIIVSHHMLLGLKEGQAKMSKSDPMSAIFMDDNAADVTMKIMAGYCPTDDLALNPVFDYIKFIIIPRLGSIAIDGKDFTDAAEVGAAFQAGAISEQAMKQATADALNVILEPIRTHFREDDFARNLAAEVQGFKRDGTAPIPTPPTGPAKTPFLDTVTPSGPATLVSLLKKAVYGKTTEGELVTVVCNDWVQFLEGPIPKKNKKKKPVAPQAEIAQLGLRTEYYRLALDSIDSKSTVVPESVFLSDPEYWHLVIEIARKMTLHDVVAKFMPQHLEFFKPVEDDKPDPMNPYTMRAAHIVAWVLRIADVLYRDTDVCIFGGDKAMVAKEAARLAPLVGRRAPRLMTHPLLGAFASSAGEVPRMKKTPQQAIYLDEVERSLKKRVNQLFCPLGVPEEYAVMGIIEHIIIPLAGSLTVAIRDVGDVTYDTMEAIFNDCRANEGEEPKLHPADLKAAVFRAVNDLAGPVTEKEVKAACKKAF</sequence>
<evidence type="ECO:0000256" key="4">
    <source>
        <dbReference type="ARBA" id="ARBA00022598"/>
    </source>
</evidence>
<dbReference type="NCBIfam" id="NF006330">
    <property type="entry name" value="PRK08560.1"/>
    <property type="match status" value="1"/>
</dbReference>
<comment type="caution">
    <text evidence="12">The sequence shown here is derived from an EMBL/GenBank/DDBJ whole genome shotgun (WGS) entry which is preliminary data.</text>
</comment>
<evidence type="ECO:0000256" key="2">
    <source>
        <dbReference type="ARBA" id="ARBA00005594"/>
    </source>
</evidence>
<keyword evidence="13" id="KW-1185">Reference proteome</keyword>
<dbReference type="Gene3D" id="3.40.50.620">
    <property type="entry name" value="HUPs"/>
    <property type="match status" value="3"/>
</dbReference>
<dbReference type="PANTHER" id="PTHR46264:SF4">
    <property type="entry name" value="TYROSINE--TRNA LIGASE, CYTOPLASMIC"/>
    <property type="match status" value="1"/>
</dbReference>
<feature type="compositionally biased region" description="Basic and acidic residues" evidence="11">
    <location>
        <begin position="14"/>
        <end position="25"/>
    </location>
</feature>
<evidence type="ECO:0000256" key="9">
    <source>
        <dbReference type="ARBA" id="ARBA00033323"/>
    </source>
</evidence>
<name>A0A8J6BDZ9_9EUKA</name>
<dbReference type="OrthoDB" id="197206at2759"/>
<feature type="region of interest" description="Disordered" evidence="11">
    <location>
        <begin position="1"/>
        <end position="25"/>
    </location>
</feature>
<comment type="catalytic activity">
    <reaction evidence="10">
        <text>tRNA(Tyr) + L-tyrosine + ATP = L-tyrosyl-tRNA(Tyr) + AMP + diphosphate + H(+)</text>
        <dbReference type="Rhea" id="RHEA:10220"/>
        <dbReference type="Rhea" id="RHEA-COMP:9706"/>
        <dbReference type="Rhea" id="RHEA-COMP:9707"/>
        <dbReference type="ChEBI" id="CHEBI:15378"/>
        <dbReference type="ChEBI" id="CHEBI:30616"/>
        <dbReference type="ChEBI" id="CHEBI:33019"/>
        <dbReference type="ChEBI" id="CHEBI:58315"/>
        <dbReference type="ChEBI" id="CHEBI:78442"/>
        <dbReference type="ChEBI" id="CHEBI:78536"/>
        <dbReference type="ChEBI" id="CHEBI:456215"/>
        <dbReference type="EC" id="6.1.1.1"/>
    </reaction>
</comment>
<evidence type="ECO:0000256" key="10">
    <source>
        <dbReference type="ARBA" id="ARBA00048248"/>
    </source>
</evidence>
<dbReference type="Proteomes" id="UP000717585">
    <property type="component" value="Unassembled WGS sequence"/>
</dbReference>
<gene>
    <name evidence="12" type="ORF">J8273_3078</name>
</gene>
<keyword evidence="5" id="KW-0547">Nucleotide-binding</keyword>
<accession>A0A8J6BDZ9</accession>
<dbReference type="InterPro" id="IPR050489">
    <property type="entry name" value="Tyr-tRNA_synthase"/>
</dbReference>
<dbReference type="InterPro" id="IPR014729">
    <property type="entry name" value="Rossmann-like_a/b/a_fold"/>
</dbReference>
<dbReference type="SUPFAM" id="SSF52374">
    <property type="entry name" value="Nucleotidylyl transferase"/>
    <property type="match status" value="2"/>
</dbReference>
<keyword evidence="4" id="KW-0436">Ligase</keyword>
<evidence type="ECO:0000313" key="13">
    <source>
        <dbReference type="Proteomes" id="UP000717585"/>
    </source>
</evidence>
<feature type="compositionally biased region" description="Polar residues" evidence="11">
    <location>
        <begin position="1"/>
        <end position="10"/>
    </location>
</feature>
<evidence type="ECO:0000256" key="3">
    <source>
        <dbReference type="ARBA" id="ARBA00013160"/>
    </source>
</evidence>
<evidence type="ECO:0000256" key="11">
    <source>
        <dbReference type="SAM" id="MobiDB-lite"/>
    </source>
</evidence>
<dbReference type="EMBL" id="JAHDYR010000011">
    <property type="protein sequence ID" value="KAG9395502.1"/>
    <property type="molecule type" value="Genomic_DNA"/>
</dbReference>
<organism evidence="12 13">
    <name type="scientific">Carpediemonas membranifera</name>
    <dbReference type="NCBI Taxonomy" id="201153"/>
    <lineage>
        <taxon>Eukaryota</taxon>
        <taxon>Metamonada</taxon>
        <taxon>Carpediemonas-like organisms</taxon>
        <taxon>Carpediemonas</taxon>
    </lineage>
</organism>
<comment type="function">
    <text evidence="1">Catalyzes the attachment of tyrosine to tRNA(Tyr) in a two-step reaction: tyrosine is first activated by ATP to form Tyr-AMP and then transferred to the acceptor end of tRNA(Tyr).</text>
</comment>
<dbReference type="PANTHER" id="PTHR46264">
    <property type="entry name" value="TYROSINE-TRNA LIGASE"/>
    <property type="match status" value="1"/>
</dbReference>
<comment type="similarity">
    <text evidence="2">Belongs to the class-I aminoacyl-tRNA synthetase family.</text>
</comment>
<reference evidence="12" key="1">
    <citation type="submission" date="2021-05" db="EMBL/GenBank/DDBJ databases">
        <title>A free-living protist that lacks canonical eukaryotic 1 DNA replication and segregation systems.</title>
        <authorList>
            <person name="Salas-Leiva D.E."/>
            <person name="Tromer E.C."/>
            <person name="Curtis B.A."/>
            <person name="Jerlstrom-Hultqvist J."/>
            <person name="Kolisko M."/>
            <person name="Yi Z."/>
            <person name="Salas-Leiva J.S."/>
            <person name="Gallot-Lavallee L."/>
            <person name="Kops G.J.P.L."/>
            <person name="Archibald J.M."/>
            <person name="Simpson A.G.B."/>
            <person name="Roger A.J."/>
        </authorList>
    </citation>
    <scope>NUCLEOTIDE SEQUENCE</scope>
    <source>
        <strain evidence="12">BICM</strain>
    </source>
</reference>
<evidence type="ECO:0000256" key="7">
    <source>
        <dbReference type="ARBA" id="ARBA00022917"/>
    </source>
</evidence>
<protein>
    <recommendedName>
        <fullName evidence="3">tyrosine--tRNA ligase</fullName>
        <ecNumber evidence="3">6.1.1.1</ecNumber>
    </recommendedName>
    <alternativeName>
        <fullName evidence="9">Tyrosyl-tRNA synthetase</fullName>
    </alternativeName>
</protein>
<dbReference type="AlphaFoldDB" id="A0A8J6BDZ9"/>
<dbReference type="EC" id="6.1.1.1" evidence="3"/>
<proteinExistence type="inferred from homology"/>
<evidence type="ECO:0000313" key="12">
    <source>
        <dbReference type="EMBL" id="KAG9395502.1"/>
    </source>
</evidence>
<dbReference type="FunFam" id="3.40.50.620:FF:000085">
    <property type="entry name" value="Tyrosine--tRNA ligase 1 cytoplasmic"/>
    <property type="match status" value="1"/>
</dbReference>
<dbReference type="Pfam" id="PF00579">
    <property type="entry name" value="tRNA-synt_1b"/>
    <property type="match status" value="1"/>
</dbReference>
<evidence type="ECO:0000256" key="5">
    <source>
        <dbReference type="ARBA" id="ARBA00022741"/>
    </source>
</evidence>
<dbReference type="InterPro" id="IPR002305">
    <property type="entry name" value="aa-tRNA-synth_Ic"/>
</dbReference>
<evidence type="ECO:0000256" key="8">
    <source>
        <dbReference type="ARBA" id="ARBA00023146"/>
    </source>
</evidence>
<keyword evidence="6" id="KW-0067">ATP-binding</keyword>
<evidence type="ECO:0000256" key="6">
    <source>
        <dbReference type="ARBA" id="ARBA00022840"/>
    </source>
</evidence>
<dbReference type="GO" id="GO:0006437">
    <property type="term" value="P:tyrosyl-tRNA aminoacylation"/>
    <property type="evidence" value="ECO:0007669"/>
    <property type="project" value="TreeGrafter"/>
</dbReference>
<dbReference type="GO" id="GO:0005524">
    <property type="term" value="F:ATP binding"/>
    <property type="evidence" value="ECO:0007669"/>
    <property type="project" value="UniProtKB-KW"/>
</dbReference>
<keyword evidence="8" id="KW-0030">Aminoacyl-tRNA synthetase</keyword>
<evidence type="ECO:0000256" key="1">
    <source>
        <dbReference type="ARBA" id="ARBA00002025"/>
    </source>
</evidence>
<dbReference type="GO" id="GO:0004831">
    <property type="term" value="F:tyrosine-tRNA ligase activity"/>
    <property type="evidence" value="ECO:0007669"/>
    <property type="project" value="UniProtKB-EC"/>
</dbReference>
<keyword evidence="7" id="KW-0648">Protein biosynthesis</keyword>
<dbReference type="GO" id="GO:0005737">
    <property type="term" value="C:cytoplasm"/>
    <property type="evidence" value="ECO:0007669"/>
    <property type="project" value="TreeGrafter"/>
</dbReference>